<feature type="compositionally biased region" description="Polar residues" evidence="20">
    <location>
        <begin position="50"/>
        <end position="66"/>
    </location>
</feature>
<evidence type="ECO:0000256" key="9">
    <source>
        <dbReference type="ARBA" id="ARBA00022729"/>
    </source>
</evidence>
<comment type="caution">
    <text evidence="22">The sequence shown here is derived from an EMBL/GenBank/DDBJ whole genome shotgun (WGS) entry which is preliminary data.</text>
</comment>
<evidence type="ECO:0000256" key="10">
    <source>
        <dbReference type="ARBA" id="ARBA00022801"/>
    </source>
</evidence>
<feature type="region of interest" description="Disordered" evidence="20">
    <location>
        <begin position="1"/>
        <end position="85"/>
    </location>
</feature>
<dbReference type="InterPro" id="IPR050732">
    <property type="entry name" value="Beta-glucan_modifiers"/>
</dbReference>
<dbReference type="GO" id="GO:0009277">
    <property type="term" value="C:fungal-type cell wall"/>
    <property type="evidence" value="ECO:0007669"/>
    <property type="project" value="TreeGrafter"/>
</dbReference>
<evidence type="ECO:0000256" key="3">
    <source>
        <dbReference type="ARBA" id="ARBA00004401"/>
    </source>
</evidence>
<evidence type="ECO:0000256" key="13">
    <source>
        <dbReference type="ARBA" id="ARBA00023277"/>
    </source>
</evidence>
<keyword evidence="7" id="KW-0134">Cell wall</keyword>
<comment type="function">
    <text evidence="16">Glucanases play a role in cell expansion during growth, in cell-cell fusion during mating, and in spore release during sporulation. This enzyme may be involved in beta-glucan degradation. Active on laminarin and lichenan.</text>
</comment>
<keyword evidence="11 21" id="KW-0472">Membrane</keyword>
<dbReference type="InterPro" id="IPR017853">
    <property type="entry name" value="GH"/>
</dbReference>
<keyword evidence="6" id="KW-1003">Cell membrane</keyword>
<dbReference type="PANTHER" id="PTHR16631:SF17">
    <property type="entry name" value="GLUCAN ENDO-1,3-BETA-GLUCOSIDASE BTGC"/>
    <property type="match status" value="1"/>
</dbReference>
<keyword evidence="12" id="KW-0325">Glycoprotein</keyword>
<evidence type="ECO:0000256" key="20">
    <source>
        <dbReference type="SAM" id="MobiDB-lite"/>
    </source>
</evidence>
<keyword evidence="15" id="KW-0624">Polysaccharide degradation</keyword>
<dbReference type="SUPFAM" id="SSF51445">
    <property type="entry name" value="(Trans)glycosidases"/>
    <property type="match status" value="1"/>
</dbReference>
<keyword evidence="14" id="KW-0961">Cell wall biogenesis/degradation</keyword>
<evidence type="ECO:0000256" key="8">
    <source>
        <dbReference type="ARBA" id="ARBA00022525"/>
    </source>
</evidence>
<dbReference type="GO" id="GO:0071555">
    <property type="term" value="P:cell wall organization"/>
    <property type="evidence" value="ECO:0007669"/>
    <property type="project" value="UniProtKB-KW"/>
</dbReference>
<comment type="similarity">
    <text evidence="4 19">Belongs to the glycosyl hydrolase 17 family.</text>
</comment>
<dbReference type="PANTHER" id="PTHR16631">
    <property type="entry name" value="GLUCAN 1,3-BETA-GLUCOSIDASE"/>
    <property type="match status" value="1"/>
</dbReference>
<comment type="subcellular location">
    <subcellularLocation>
        <location evidence="3">Cell membrane</location>
        <topology evidence="3">Single-pass type II membrane protein</topology>
    </subcellularLocation>
    <subcellularLocation>
        <location evidence="2">Secreted</location>
        <location evidence="2">Cell wall</location>
    </subcellularLocation>
</comment>
<accession>A0AAD4QCV4</accession>
<evidence type="ECO:0000256" key="19">
    <source>
        <dbReference type="RuleBase" id="RU004335"/>
    </source>
</evidence>
<keyword evidence="23" id="KW-1185">Reference proteome</keyword>
<keyword evidence="10 22" id="KW-0378">Hydrolase</keyword>
<feature type="region of interest" description="Disordered" evidence="20">
    <location>
        <begin position="151"/>
        <end position="180"/>
    </location>
</feature>
<name>A0AAD4QCV4_9AGAM</name>
<reference evidence="22" key="1">
    <citation type="submission" date="2022-01" db="EMBL/GenBank/DDBJ databases">
        <title>Comparative genomics reveals a dynamic genome evolution in the ectomycorrhizal milk-cap (Lactarius) mushrooms.</title>
        <authorList>
            <consortium name="DOE Joint Genome Institute"/>
            <person name="Lebreton A."/>
            <person name="Tang N."/>
            <person name="Kuo A."/>
            <person name="LaButti K."/>
            <person name="Drula E."/>
            <person name="Barry K."/>
            <person name="Clum A."/>
            <person name="Lipzen A."/>
            <person name="Mousain D."/>
            <person name="Ng V."/>
            <person name="Wang R."/>
            <person name="Wang X."/>
            <person name="Dai Y."/>
            <person name="Henrissat B."/>
            <person name="Grigoriev I.V."/>
            <person name="Guerin-Laguette A."/>
            <person name="Yu F."/>
            <person name="Martin F.M."/>
        </authorList>
    </citation>
    <scope>NUCLEOTIDE SEQUENCE</scope>
    <source>
        <strain evidence="22">QP</strain>
    </source>
</reference>
<evidence type="ECO:0000256" key="17">
    <source>
        <dbReference type="ARBA" id="ARBA00042373"/>
    </source>
</evidence>
<dbReference type="GO" id="GO:0009986">
    <property type="term" value="C:cell surface"/>
    <property type="evidence" value="ECO:0007669"/>
    <property type="project" value="TreeGrafter"/>
</dbReference>
<evidence type="ECO:0000313" key="22">
    <source>
        <dbReference type="EMBL" id="KAH8990227.1"/>
    </source>
</evidence>
<feature type="compositionally biased region" description="Polar residues" evidence="20">
    <location>
        <begin position="13"/>
        <end position="22"/>
    </location>
</feature>
<keyword evidence="13" id="KW-0119">Carbohydrate metabolism</keyword>
<dbReference type="Gene3D" id="3.20.20.80">
    <property type="entry name" value="Glycosidases"/>
    <property type="match status" value="2"/>
</dbReference>
<evidence type="ECO:0000256" key="1">
    <source>
        <dbReference type="ARBA" id="ARBA00000382"/>
    </source>
</evidence>
<dbReference type="GO" id="GO:0005576">
    <property type="term" value="C:extracellular region"/>
    <property type="evidence" value="ECO:0007669"/>
    <property type="project" value="TreeGrafter"/>
</dbReference>
<dbReference type="InterPro" id="IPR000490">
    <property type="entry name" value="Glyco_hydro_17"/>
</dbReference>
<sequence>MAYPRDPFGTPEPTGSQASFQQPYRDAPGHSNPDNMDFFDASAIPPPHRLSSQYPVSSAPTHTAPDSASRGAYTLPTSADSGQDIAATPIPMASAYRNVEDPVQPFQWQEKYGTGSGTGRRKWIIWGSVVALLAIIGIGAGVGVAVSHKHGNTSNRSSTSNGSGTNSSAVPQTDPNDPSTFVKDSRLKQSFYGLAYTPAGSQLPNCGNALSDVITDIQLISQLTTRIRLYGADCNQSALVLEAIKQTKVDLSVYLGNYPIPTDGGAAYTRQRDLIIDAVKTYGTDHIAGITVGNEWMLNYLNANGATDPNSAVGNQGGQMLITNISDTISTLNSLNLPKHIPVGTADAGAYFNTQVLGAVEYGMSNVHPWFANVSIDQSAAWTNEFFQEQNAQPAAALSNHPTMYIAETGWPSQSSDAGNESNGPSTASIANLQTFLDTFVCQANKNGTGYFYFEFFDEVWKDQQFGGVEGWWGLFTSNKTLKDITIPTCN</sequence>
<protein>
    <recommendedName>
        <fullName evidence="5">glucan endo-1,3-beta-D-glucosidase</fullName>
        <ecNumber evidence="5">3.2.1.39</ecNumber>
    </recommendedName>
    <alternativeName>
        <fullName evidence="18">Endo-1,3-beta-glucanase btgC</fullName>
    </alternativeName>
    <alternativeName>
        <fullName evidence="17">Laminarinase btgC</fullName>
    </alternativeName>
</protein>
<dbReference type="EMBL" id="JAKELL010000031">
    <property type="protein sequence ID" value="KAH8990227.1"/>
    <property type="molecule type" value="Genomic_DNA"/>
</dbReference>
<keyword evidence="21" id="KW-0812">Transmembrane</keyword>
<feature type="compositionally biased region" description="Low complexity" evidence="20">
    <location>
        <begin position="152"/>
        <end position="168"/>
    </location>
</feature>
<dbReference type="AlphaFoldDB" id="A0AAD4QCV4"/>
<evidence type="ECO:0000256" key="6">
    <source>
        <dbReference type="ARBA" id="ARBA00022475"/>
    </source>
</evidence>
<dbReference type="GO" id="GO:0042973">
    <property type="term" value="F:glucan endo-1,3-beta-D-glucosidase activity"/>
    <property type="evidence" value="ECO:0007669"/>
    <property type="project" value="UniProtKB-EC"/>
</dbReference>
<dbReference type="Proteomes" id="UP001201163">
    <property type="component" value="Unassembled WGS sequence"/>
</dbReference>
<evidence type="ECO:0000313" key="23">
    <source>
        <dbReference type="Proteomes" id="UP001201163"/>
    </source>
</evidence>
<evidence type="ECO:0000256" key="2">
    <source>
        <dbReference type="ARBA" id="ARBA00004191"/>
    </source>
</evidence>
<evidence type="ECO:0000256" key="21">
    <source>
        <dbReference type="SAM" id="Phobius"/>
    </source>
</evidence>
<dbReference type="EC" id="3.2.1.39" evidence="5"/>
<keyword evidence="8" id="KW-0964">Secreted</keyword>
<keyword evidence="21" id="KW-1133">Transmembrane helix</keyword>
<evidence type="ECO:0000256" key="7">
    <source>
        <dbReference type="ARBA" id="ARBA00022512"/>
    </source>
</evidence>
<evidence type="ECO:0000256" key="18">
    <source>
        <dbReference type="ARBA" id="ARBA00043078"/>
    </source>
</evidence>
<feature type="compositionally biased region" description="Polar residues" evidence="20">
    <location>
        <begin position="169"/>
        <end position="179"/>
    </location>
</feature>
<comment type="catalytic activity">
    <reaction evidence="1">
        <text>Hydrolysis of (1-&gt;3)-beta-D-glucosidic linkages in (1-&gt;3)-beta-D-glucans.</text>
        <dbReference type="EC" id="3.2.1.39"/>
    </reaction>
</comment>
<feature type="transmembrane region" description="Helical" evidence="21">
    <location>
        <begin position="123"/>
        <end position="146"/>
    </location>
</feature>
<evidence type="ECO:0000256" key="15">
    <source>
        <dbReference type="ARBA" id="ARBA00023326"/>
    </source>
</evidence>
<evidence type="ECO:0000256" key="5">
    <source>
        <dbReference type="ARBA" id="ARBA00012780"/>
    </source>
</evidence>
<evidence type="ECO:0000256" key="12">
    <source>
        <dbReference type="ARBA" id="ARBA00023180"/>
    </source>
</evidence>
<dbReference type="Pfam" id="PF00332">
    <property type="entry name" value="Glyco_hydro_17"/>
    <property type="match status" value="1"/>
</dbReference>
<gene>
    <name evidence="22" type="ORF">EDB92DRAFT_1864966</name>
</gene>
<organism evidence="22 23">
    <name type="scientific">Lactarius akahatsu</name>
    <dbReference type="NCBI Taxonomy" id="416441"/>
    <lineage>
        <taxon>Eukaryota</taxon>
        <taxon>Fungi</taxon>
        <taxon>Dikarya</taxon>
        <taxon>Basidiomycota</taxon>
        <taxon>Agaricomycotina</taxon>
        <taxon>Agaricomycetes</taxon>
        <taxon>Russulales</taxon>
        <taxon>Russulaceae</taxon>
        <taxon>Lactarius</taxon>
    </lineage>
</organism>
<dbReference type="GO" id="GO:0000272">
    <property type="term" value="P:polysaccharide catabolic process"/>
    <property type="evidence" value="ECO:0007669"/>
    <property type="project" value="UniProtKB-KW"/>
</dbReference>
<keyword evidence="9" id="KW-0732">Signal</keyword>
<evidence type="ECO:0000256" key="14">
    <source>
        <dbReference type="ARBA" id="ARBA00023316"/>
    </source>
</evidence>
<proteinExistence type="inferred from homology"/>
<evidence type="ECO:0000256" key="11">
    <source>
        <dbReference type="ARBA" id="ARBA00023136"/>
    </source>
</evidence>
<evidence type="ECO:0000256" key="16">
    <source>
        <dbReference type="ARBA" id="ARBA00037649"/>
    </source>
</evidence>
<dbReference type="GO" id="GO:0005886">
    <property type="term" value="C:plasma membrane"/>
    <property type="evidence" value="ECO:0007669"/>
    <property type="project" value="UniProtKB-SubCell"/>
</dbReference>
<evidence type="ECO:0000256" key="4">
    <source>
        <dbReference type="ARBA" id="ARBA00008773"/>
    </source>
</evidence>